<dbReference type="OrthoDB" id="9028214at2"/>
<evidence type="ECO:0000256" key="1">
    <source>
        <dbReference type="ARBA" id="ARBA00023015"/>
    </source>
</evidence>
<dbReference type="Gene3D" id="1.10.10.10">
    <property type="entry name" value="Winged helix-like DNA-binding domain superfamily/Winged helix DNA-binding domain"/>
    <property type="match status" value="1"/>
</dbReference>
<evidence type="ECO:0000313" key="6">
    <source>
        <dbReference type="Proteomes" id="UP000031521"/>
    </source>
</evidence>
<dbReference type="GO" id="GO:0003700">
    <property type="term" value="F:DNA-binding transcription factor activity"/>
    <property type="evidence" value="ECO:0007669"/>
    <property type="project" value="InterPro"/>
</dbReference>
<dbReference type="InterPro" id="IPR036390">
    <property type="entry name" value="WH_DNA-bd_sf"/>
</dbReference>
<gene>
    <name evidence="5" type="ORF">P73_1650</name>
</gene>
<dbReference type="STRING" id="1208324.P73_1650"/>
<dbReference type="Pfam" id="PF00392">
    <property type="entry name" value="GntR"/>
    <property type="match status" value="1"/>
</dbReference>
<dbReference type="HOGENOM" id="CLU_017584_9_1_5"/>
<sequence>MLEARKTKARLAETVIEKIKADVGAGRHPPGSQLPTEPKLMEAFGVSRTVIREALAELRAAGFVHPIQGKGVFVTDRLPNTLLTLSQDERRSIPRTIELIEFRAAIEVEAAGLAAARRTSSQDFEILSKSRIMRQSIHDDSRTSQADFDFHMAIATASNNAYFVEALSQFGSAAIPRANLPNLTEARTPAYLETIQSEHDKIVAAISAQDVEGARAAMRAHLKNAQSRYRALALAVRDAPAS</sequence>
<dbReference type="SUPFAM" id="SSF46785">
    <property type="entry name" value="Winged helix' DNA-binding domain"/>
    <property type="match status" value="1"/>
</dbReference>
<name>A0A0B5DYV6_9RHOB</name>
<dbReference type="SMART" id="SM00895">
    <property type="entry name" value="FCD"/>
    <property type="match status" value="1"/>
</dbReference>
<evidence type="ECO:0000259" key="4">
    <source>
        <dbReference type="PROSITE" id="PS50949"/>
    </source>
</evidence>
<dbReference type="InterPro" id="IPR008920">
    <property type="entry name" value="TF_FadR/GntR_C"/>
</dbReference>
<keyword evidence="6" id="KW-1185">Reference proteome</keyword>
<dbReference type="InterPro" id="IPR011711">
    <property type="entry name" value="GntR_C"/>
</dbReference>
<dbReference type="Proteomes" id="UP000031521">
    <property type="component" value="Chromosome"/>
</dbReference>
<evidence type="ECO:0000313" key="5">
    <source>
        <dbReference type="EMBL" id="AJE46365.1"/>
    </source>
</evidence>
<dbReference type="SUPFAM" id="SSF48008">
    <property type="entry name" value="GntR ligand-binding domain-like"/>
    <property type="match status" value="1"/>
</dbReference>
<dbReference type="GO" id="GO:0003677">
    <property type="term" value="F:DNA binding"/>
    <property type="evidence" value="ECO:0007669"/>
    <property type="project" value="UniProtKB-KW"/>
</dbReference>
<dbReference type="KEGG" id="cid:P73_1650"/>
<dbReference type="Pfam" id="PF07729">
    <property type="entry name" value="FCD"/>
    <property type="match status" value="1"/>
</dbReference>
<dbReference type="AlphaFoldDB" id="A0A0B5DYV6"/>
<dbReference type="RefSeq" id="WP_043869260.1">
    <property type="nucleotide sequence ID" value="NZ_CP004393.1"/>
</dbReference>
<accession>A0A0B5DYV6</accession>
<reference evidence="5 6" key="1">
    <citation type="journal article" date="2014" name="Int. J. Syst. Evol. Microbiol.">
        <title>Celeribacter indicus sp. nov., a polycyclic aromatic hydrocarbon-degrading bacterium from deep-sea sediment and reclassification of Huaishuia halophila as Celeribacter halophilus comb. nov.</title>
        <authorList>
            <person name="Lai Q."/>
            <person name="Cao J."/>
            <person name="Yuan J."/>
            <person name="Li F."/>
            <person name="Shao Z."/>
        </authorList>
    </citation>
    <scope>NUCLEOTIDE SEQUENCE [LARGE SCALE GENOMIC DNA]</scope>
    <source>
        <strain evidence="5">P73</strain>
    </source>
</reference>
<dbReference type="PANTHER" id="PTHR43537">
    <property type="entry name" value="TRANSCRIPTIONAL REGULATOR, GNTR FAMILY"/>
    <property type="match status" value="1"/>
</dbReference>
<dbReference type="Gene3D" id="1.20.120.530">
    <property type="entry name" value="GntR ligand-binding domain-like"/>
    <property type="match status" value="1"/>
</dbReference>
<dbReference type="EMBL" id="CP004393">
    <property type="protein sequence ID" value="AJE46365.1"/>
    <property type="molecule type" value="Genomic_DNA"/>
</dbReference>
<dbReference type="SMART" id="SM00345">
    <property type="entry name" value="HTH_GNTR"/>
    <property type="match status" value="1"/>
</dbReference>
<dbReference type="PROSITE" id="PS50949">
    <property type="entry name" value="HTH_GNTR"/>
    <property type="match status" value="1"/>
</dbReference>
<keyword evidence="3" id="KW-0804">Transcription</keyword>
<protein>
    <submittedName>
        <fullName evidence="5">GntR family transcriptional regulator</fullName>
    </submittedName>
</protein>
<organism evidence="5 6">
    <name type="scientific">Celeribacter indicus</name>
    <dbReference type="NCBI Taxonomy" id="1208324"/>
    <lineage>
        <taxon>Bacteria</taxon>
        <taxon>Pseudomonadati</taxon>
        <taxon>Pseudomonadota</taxon>
        <taxon>Alphaproteobacteria</taxon>
        <taxon>Rhodobacterales</taxon>
        <taxon>Roseobacteraceae</taxon>
        <taxon>Celeribacter</taxon>
    </lineage>
</organism>
<dbReference type="InterPro" id="IPR036388">
    <property type="entry name" value="WH-like_DNA-bd_sf"/>
</dbReference>
<dbReference type="PRINTS" id="PR00035">
    <property type="entry name" value="HTHGNTR"/>
</dbReference>
<proteinExistence type="predicted"/>
<feature type="domain" description="HTH gntR-type" evidence="4">
    <location>
        <begin position="9"/>
        <end position="77"/>
    </location>
</feature>
<keyword evidence="2" id="KW-0238">DNA-binding</keyword>
<evidence type="ECO:0000256" key="2">
    <source>
        <dbReference type="ARBA" id="ARBA00023125"/>
    </source>
</evidence>
<evidence type="ECO:0000256" key="3">
    <source>
        <dbReference type="ARBA" id="ARBA00023163"/>
    </source>
</evidence>
<dbReference type="InterPro" id="IPR000524">
    <property type="entry name" value="Tscrpt_reg_HTH_GntR"/>
</dbReference>
<dbReference type="PANTHER" id="PTHR43537:SF5">
    <property type="entry name" value="UXU OPERON TRANSCRIPTIONAL REGULATOR"/>
    <property type="match status" value="1"/>
</dbReference>
<dbReference type="CDD" id="cd07377">
    <property type="entry name" value="WHTH_GntR"/>
    <property type="match status" value="1"/>
</dbReference>
<keyword evidence="1" id="KW-0805">Transcription regulation</keyword>